<organism evidence="6">
    <name type="scientific">Ajellomyces capsulatus (strain H88)</name>
    <name type="common">Darling's disease fungus</name>
    <name type="synonym">Histoplasma capsulatum</name>
    <dbReference type="NCBI Taxonomy" id="544711"/>
    <lineage>
        <taxon>Eukaryota</taxon>
        <taxon>Fungi</taxon>
        <taxon>Dikarya</taxon>
        <taxon>Ascomycota</taxon>
        <taxon>Pezizomycotina</taxon>
        <taxon>Eurotiomycetes</taxon>
        <taxon>Eurotiomycetidae</taxon>
        <taxon>Onygenales</taxon>
        <taxon>Ajellomycetaceae</taxon>
        <taxon>Histoplasma</taxon>
    </lineage>
</organism>
<dbReference type="Proteomes" id="UP000008142">
    <property type="component" value="Unassembled WGS sequence"/>
</dbReference>
<name>F0UDZ5_AJEC8</name>
<feature type="chain" id="PRO_5003257706" evidence="2">
    <location>
        <begin position="20"/>
        <end position="411"/>
    </location>
</feature>
<feature type="region of interest" description="Disordered" evidence="1">
    <location>
        <begin position="29"/>
        <end position="92"/>
    </location>
</feature>
<protein>
    <submittedName>
        <fullName evidence="5">Uncharacterized protein</fullName>
    </submittedName>
</protein>
<feature type="domain" description="Myb-like" evidence="3">
    <location>
        <begin position="216"/>
        <end position="265"/>
    </location>
</feature>
<dbReference type="AlphaFoldDB" id="F0UDZ5"/>
<evidence type="ECO:0000259" key="3">
    <source>
        <dbReference type="PROSITE" id="PS50090"/>
    </source>
</evidence>
<dbReference type="OrthoDB" id="4188068at2759"/>
<dbReference type="OMA" id="WSEIERC"/>
<feature type="region of interest" description="Disordered" evidence="1">
    <location>
        <begin position="170"/>
        <end position="225"/>
    </location>
</feature>
<feature type="domain" description="HTH myb-type" evidence="4">
    <location>
        <begin position="223"/>
        <end position="269"/>
    </location>
</feature>
<proteinExistence type="predicted"/>
<reference evidence="6" key="1">
    <citation type="submission" date="2008-07" db="EMBL/GenBank/DDBJ databases">
        <title>Annotation of Ajellomyces capsulatus strain H88.</title>
        <authorList>
            <person name="Champion M."/>
            <person name="Cuomo C."/>
            <person name="Ma L.-J."/>
            <person name="Henn M.R."/>
            <person name="Sil A."/>
            <person name="Goldman B."/>
            <person name="Young S.K."/>
            <person name="Kodira C.D."/>
            <person name="Zeng Q."/>
            <person name="Koehrsen M."/>
            <person name="Alvarado L."/>
            <person name="Berlin A."/>
            <person name="Borenstein D."/>
            <person name="Chen Z."/>
            <person name="Engels R."/>
            <person name="Freedman E."/>
            <person name="Gellesch M."/>
            <person name="Goldberg J."/>
            <person name="Griggs A."/>
            <person name="Gujja S."/>
            <person name="Heiman D."/>
            <person name="Hepburn T."/>
            <person name="Howarth C."/>
            <person name="Jen D."/>
            <person name="Larson L."/>
            <person name="Lewis B."/>
            <person name="Mehta T."/>
            <person name="Park D."/>
            <person name="Pearson M."/>
            <person name="Roberts A."/>
            <person name="Saif S."/>
            <person name="Shea T."/>
            <person name="Shenoy N."/>
            <person name="Sisk P."/>
            <person name="Stolte C."/>
            <person name="Sykes S."/>
            <person name="Walk T."/>
            <person name="White J."/>
            <person name="Yandava C."/>
            <person name="Klein B."/>
            <person name="McEwen J.G."/>
            <person name="Puccia R."/>
            <person name="Goldman G.H."/>
            <person name="Felipe M.S."/>
            <person name="Nino-Vega G."/>
            <person name="San-Blas G."/>
            <person name="Taylor J."/>
            <person name="Mendoza L."/>
            <person name="Galagan J."/>
            <person name="Nusbaum C."/>
            <person name="Birren B."/>
        </authorList>
    </citation>
    <scope>NUCLEOTIDE SEQUENCE [LARGE SCALE GENOMIC DNA]</scope>
    <source>
        <strain evidence="6">H88</strain>
    </source>
</reference>
<evidence type="ECO:0000259" key="4">
    <source>
        <dbReference type="PROSITE" id="PS51294"/>
    </source>
</evidence>
<feature type="compositionally biased region" description="Basic and acidic residues" evidence="1">
    <location>
        <begin position="205"/>
        <end position="219"/>
    </location>
</feature>
<accession>F0UDZ5</accession>
<dbReference type="PROSITE" id="PS50090">
    <property type="entry name" value="MYB_LIKE"/>
    <property type="match status" value="1"/>
</dbReference>
<dbReference type="Pfam" id="PF13921">
    <property type="entry name" value="Myb_DNA-bind_6"/>
    <property type="match status" value="1"/>
</dbReference>
<dbReference type="VEuPathDB" id="FungiDB:I7I53_08959"/>
<gene>
    <name evidence="5" type="ORF">HCEG_04571</name>
</gene>
<evidence type="ECO:0000313" key="5">
    <source>
        <dbReference type="EMBL" id="EGC45356.1"/>
    </source>
</evidence>
<evidence type="ECO:0000256" key="1">
    <source>
        <dbReference type="SAM" id="MobiDB-lite"/>
    </source>
</evidence>
<keyword evidence="2" id="KW-0732">Signal</keyword>
<dbReference type="HOGENOM" id="CLU_668964_0_0_1"/>
<feature type="compositionally biased region" description="Polar residues" evidence="1">
    <location>
        <begin position="81"/>
        <end position="92"/>
    </location>
</feature>
<dbReference type="PROSITE" id="PS51294">
    <property type="entry name" value="HTH_MYB"/>
    <property type="match status" value="1"/>
</dbReference>
<dbReference type="InterPro" id="IPR017930">
    <property type="entry name" value="Myb_dom"/>
</dbReference>
<dbReference type="SUPFAM" id="SSF46689">
    <property type="entry name" value="Homeodomain-like"/>
    <property type="match status" value="1"/>
</dbReference>
<dbReference type="InterPro" id="IPR009057">
    <property type="entry name" value="Homeodomain-like_sf"/>
</dbReference>
<dbReference type="InterPro" id="IPR001005">
    <property type="entry name" value="SANT/Myb"/>
</dbReference>
<sequence length="411" mass="45375">MLWPAFFALLSSLCDLALFMIPRQIPLSPSNTPPSENPTQGASPPHDPAYPSLNSPLSSICGAQDSTAPPAALPPLEGETTEASPASVTSSDGGFEEFLQLPVLQENFSIDPAIIAEDESWDTNDLGWPVRQGDSLAGLKPICPYPAPPLSMFWDAPDCRQFPEERLADGNTLAEGNPHIRDSQPLDPSRLSTETDEPCSGGVDEGSRGDRANCGEGRKGQTRWSPEEDACLRDMMEERRSWSEIERCFPGRTESALRQRQSRLQKNQRRIHPAKPTATTLAVAVVRQVGRSLGRLSANGQRRLSSEDISVVVSATAAKLLEILQGSTVTPPAAMDQWTAVDNPQLSPDDETRGLVRKKKARWTRKDDERLGSLRARNWCWWEIKQQFPHWTVAALQQRCMKLQVLGDSFD</sequence>
<dbReference type="Gene3D" id="1.10.10.60">
    <property type="entry name" value="Homeodomain-like"/>
    <property type="match status" value="1"/>
</dbReference>
<feature type="signal peptide" evidence="2">
    <location>
        <begin position="1"/>
        <end position="19"/>
    </location>
</feature>
<dbReference type="STRING" id="544711.F0UDZ5"/>
<evidence type="ECO:0000313" key="6">
    <source>
        <dbReference type="Proteomes" id="UP000008142"/>
    </source>
</evidence>
<dbReference type="CDD" id="cd00167">
    <property type="entry name" value="SANT"/>
    <property type="match status" value="1"/>
</dbReference>
<dbReference type="EMBL" id="DS990638">
    <property type="protein sequence ID" value="EGC45356.1"/>
    <property type="molecule type" value="Genomic_DNA"/>
</dbReference>
<evidence type="ECO:0000256" key="2">
    <source>
        <dbReference type="SAM" id="SignalP"/>
    </source>
</evidence>